<evidence type="ECO:0000313" key="1">
    <source>
        <dbReference type="EMBL" id="KAF5337436.1"/>
    </source>
</evidence>
<protein>
    <submittedName>
        <fullName evidence="1">Uncharacterized protein</fullName>
    </submittedName>
</protein>
<sequence>MLRVYKSFYELGVTELYRSIRITSFSGLAKLSKTRGLVHKEARIECPCLLVEFYMWISWAPPHFNIINIFQAIQNVKKLTLYAEGYHLPWTDVLLPQNITPLQYNNLLSIPDKGGYARHGQAAAAAILNGQISLPSLQSYRGPLLILQSFVKSTPALSSIMLDLLEDGEDSIPLLPKLSALEREESSLLGVNSPFLSLEVMISSSVQGNILRELIPKLPKRLQTLSRRVFYNTATPPIVISYPL</sequence>
<name>A0A8H5FHY5_9AGAR</name>
<proteinExistence type="predicted"/>
<organism evidence="1 2">
    <name type="scientific">Tetrapyrgos nigripes</name>
    <dbReference type="NCBI Taxonomy" id="182062"/>
    <lineage>
        <taxon>Eukaryota</taxon>
        <taxon>Fungi</taxon>
        <taxon>Dikarya</taxon>
        <taxon>Basidiomycota</taxon>
        <taxon>Agaricomycotina</taxon>
        <taxon>Agaricomycetes</taxon>
        <taxon>Agaricomycetidae</taxon>
        <taxon>Agaricales</taxon>
        <taxon>Marasmiineae</taxon>
        <taxon>Marasmiaceae</taxon>
        <taxon>Tetrapyrgos</taxon>
    </lineage>
</organism>
<dbReference type="EMBL" id="JAACJM010000219">
    <property type="protein sequence ID" value="KAF5337436.1"/>
    <property type="molecule type" value="Genomic_DNA"/>
</dbReference>
<accession>A0A8H5FHY5</accession>
<comment type="caution">
    <text evidence="1">The sequence shown here is derived from an EMBL/GenBank/DDBJ whole genome shotgun (WGS) entry which is preliminary data.</text>
</comment>
<dbReference type="Proteomes" id="UP000559256">
    <property type="component" value="Unassembled WGS sequence"/>
</dbReference>
<gene>
    <name evidence="1" type="ORF">D9758_017167</name>
</gene>
<keyword evidence="2" id="KW-1185">Reference proteome</keyword>
<evidence type="ECO:0000313" key="2">
    <source>
        <dbReference type="Proteomes" id="UP000559256"/>
    </source>
</evidence>
<reference evidence="1 2" key="1">
    <citation type="journal article" date="2020" name="ISME J.">
        <title>Uncovering the hidden diversity of litter-decomposition mechanisms in mushroom-forming fungi.</title>
        <authorList>
            <person name="Floudas D."/>
            <person name="Bentzer J."/>
            <person name="Ahren D."/>
            <person name="Johansson T."/>
            <person name="Persson P."/>
            <person name="Tunlid A."/>
        </authorList>
    </citation>
    <scope>NUCLEOTIDE SEQUENCE [LARGE SCALE GENOMIC DNA]</scope>
    <source>
        <strain evidence="1 2">CBS 291.85</strain>
    </source>
</reference>
<dbReference type="AlphaFoldDB" id="A0A8H5FHY5"/>